<dbReference type="EMBL" id="QEVW01000019">
    <property type="protein sequence ID" value="RAW11359.1"/>
    <property type="molecule type" value="Genomic_DNA"/>
</dbReference>
<evidence type="ECO:0000256" key="3">
    <source>
        <dbReference type="ARBA" id="ARBA00023163"/>
    </source>
</evidence>
<feature type="domain" description="HTH araC/xylS-type" evidence="4">
    <location>
        <begin position="176"/>
        <end position="274"/>
    </location>
</feature>
<accession>A0A329QI09</accession>
<dbReference type="GO" id="GO:0043565">
    <property type="term" value="F:sequence-specific DNA binding"/>
    <property type="evidence" value="ECO:0007669"/>
    <property type="project" value="InterPro"/>
</dbReference>
<dbReference type="PANTHER" id="PTHR46796:SF6">
    <property type="entry name" value="ARAC SUBFAMILY"/>
    <property type="match status" value="1"/>
</dbReference>
<evidence type="ECO:0000313" key="6">
    <source>
        <dbReference type="Proteomes" id="UP000250642"/>
    </source>
</evidence>
<dbReference type="AlphaFoldDB" id="A0A329QI09"/>
<dbReference type="Gene3D" id="1.10.10.60">
    <property type="entry name" value="Homeodomain-like"/>
    <property type="match status" value="2"/>
</dbReference>
<evidence type="ECO:0000256" key="1">
    <source>
        <dbReference type="ARBA" id="ARBA00023015"/>
    </source>
</evidence>
<gene>
    <name evidence="5" type="ORF">DC345_25785</name>
</gene>
<dbReference type="RefSeq" id="WP_113055641.1">
    <property type="nucleotide sequence ID" value="NZ_CP175536.1"/>
</dbReference>
<proteinExistence type="predicted"/>
<dbReference type="SMART" id="SM00342">
    <property type="entry name" value="HTH_ARAC"/>
    <property type="match status" value="1"/>
</dbReference>
<protein>
    <submittedName>
        <fullName evidence="5">AraC family transcriptional regulator</fullName>
    </submittedName>
</protein>
<dbReference type="SUPFAM" id="SSF46689">
    <property type="entry name" value="Homeodomain-like"/>
    <property type="match status" value="2"/>
</dbReference>
<sequence length="283" mass="32482">MRTTERAYPADNQPVLTSHTLGWDYLQVSRWPSPQHAAGGLTGTKHQIAIHCSAYYENYYTIHILPAGEPVLCSWGKASLYFLQIEIPPSYLEHIARESGLLKEGYIQLELKYYVKDPKLLQLGLWLLEELQNGGRQGKIYSDSLSNMLILHLLNHYSQVCTNSTPSRMTANQEIYQSIEYMKENLEAELSIQELADKAALSLSHYIRLFKQQTGHTPHHYLIRLRIEHSKLLISKGEYGLKEIADRAGFSDQGHFTRMFKRIAGTTPKQYMNEVSSNRIILK</sequence>
<evidence type="ECO:0000259" key="4">
    <source>
        <dbReference type="PROSITE" id="PS01124"/>
    </source>
</evidence>
<dbReference type="PROSITE" id="PS00041">
    <property type="entry name" value="HTH_ARAC_FAMILY_1"/>
    <property type="match status" value="1"/>
</dbReference>
<keyword evidence="1" id="KW-0805">Transcription regulation</keyword>
<dbReference type="InterPro" id="IPR018062">
    <property type="entry name" value="HTH_AraC-typ_CS"/>
</dbReference>
<organism evidence="5 6">
    <name type="scientific">Paenibacillus taichungensis</name>
    <dbReference type="NCBI Taxonomy" id="484184"/>
    <lineage>
        <taxon>Bacteria</taxon>
        <taxon>Bacillati</taxon>
        <taxon>Bacillota</taxon>
        <taxon>Bacilli</taxon>
        <taxon>Bacillales</taxon>
        <taxon>Paenibacillaceae</taxon>
        <taxon>Paenibacillus</taxon>
    </lineage>
</organism>
<dbReference type="GO" id="GO:0003700">
    <property type="term" value="F:DNA-binding transcription factor activity"/>
    <property type="evidence" value="ECO:0007669"/>
    <property type="project" value="InterPro"/>
</dbReference>
<dbReference type="InterPro" id="IPR009057">
    <property type="entry name" value="Homeodomain-like_sf"/>
</dbReference>
<reference evidence="5 6" key="1">
    <citation type="submission" date="2018-04" db="EMBL/GenBank/DDBJ databases">
        <title>Paenibacillus taichungensis Genome sequencing and assembly.</title>
        <authorList>
            <person name="Xu J."/>
            <person name="Rensing C."/>
            <person name="Mazhar H.S."/>
        </authorList>
    </citation>
    <scope>NUCLEOTIDE SEQUENCE [LARGE SCALE GENOMIC DNA]</scope>
    <source>
        <strain evidence="5 6">NC1</strain>
    </source>
</reference>
<dbReference type="PROSITE" id="PS01124">
    <property type="entry name" value="HTH_ARAC_FAMILY_2"/>
    <property type="match status" value="1"/>
</dbReference>
<dbReference type="PANTHER" id="PTHR46796">
    <property type="entry name" value="HTH-TYPE TRANSCRIPTIONAL ACTIVATOR RHAS-RELATED"/>
    <property type="match status" value="1"/>
</dbReference>
<comment type="caution">
    <text evidence="5">The sequence shown here is derived from an EMBL/GenBank/DDBJ whole genome shotgun (WGS) entry which is preliminary data.</text>
</comment>
<evidence type="ECO:0000313" key="5">
    <source>
        <dbReference type="EMBL" id="RAW11359.1"/>
    </source>
</evidence>
<dbReference type="Proteomes" id="UP000250642">
    <property type="component" value="Unassembled WGS sequence"/>
</dbReference>
<keyword evidence="3" id="KW-0804">Transcription</keyword>
<dbReference type="InterPro" id="IPR050204">
    <property type="entry name" value="AraC_XylS_family_regulators"/>
</dbReference>
<keyword evidence="2" id="KW-0238">DNA-binding</keyword>
<dbReference type="InterPro" id="IPR018060">
    <property type="entry name" value="HTH_AraC"/>
</dbReference>
<name>A0A329QI09_9BACL</name>
<dbReference type="Pfam" id="PF12833">
    <property type="entry name" value="HTH_18"/>
    <property type="match status" value="1"/>
</dbReference>
<dbReference type="PRINTS" id="PR00032">
    <property type="entry name" value="HTHARAC"/>
</dbReference>
<dbReference type="InterPro" id="IPR020449">
    <property type="entry name" value="Tscrpt_reg_AraC-type_HTH"/>
</dbReference>
<evidence type="ECO:0000256" key="2">
    <source>
        <dbReference type="ARBA" id="ARBA00023125"/>
    </source>
</evidence>